<evidence type="ECO:0000313" key="1">
    <source>
        <dbReference type="Proteomes" id="UP000887576"/>
    </source>
</evidence>
<accession>A0AC34QJZ4</accession>
<evidence type="ECO:0000313" key="2">
    <source>
        <dbReference type="WBParaSite" id="JU765_v2.g17083.t1"/>
    </source>
</evidence>
<dbReference type="WBParaSite" id="JU765_v2.g17083.t1">
    <property type="protein sequence ID" value="JU765_v2.g17083.t1"/>
    <property type="gene ID" value="JU765_v2.g17083"/>
</dbReference>
<protein>
    <submittedName>
        <fullName evidence="2">Phosphatidylinositol 4-kinase type 2</fullName>
    </submittedName>
</protein>
<organism evidence="1 2">
    <name type="scientific">Panagrolaimus sp. JU765</name>
    <dbReference type="NCBI Taxonomy" id="591449"/>
    <lineage>
        <taxon>Eukaryota</taxon>
        <taxon>Metazoa</taxon>
        <taxon>Ecdysozoa</taxon>
        <taxon>Nematoda</taxon>
        <taxon>Chromadorea</taxon>
        <taxon>Rhabditida</taxon>
        <taxon>Tylenchina</taxon>
        <taxon>Panagrolaimomorpha</taxon>
        <taxon>Panagrolaimoidea</taxon>
        <taxon>Panagrolaimidae</taxon>
        <taxon>Panagrolaimus</taxon>
    </lineage>
</organism>
<sequence>MEGLSNRSQSCDTDSFDDDDDSVALLKNSRSKQNKQKNKRAERTPLLHTVVESAESSSALPGDGPGNTTRAVRGGTETSDDDTVRYYNEQYGSVSGADFAAVLVEAHRAINHGIFPERIPQGSSGSYFVKNLRGERIGVFKPKNEEPYGHLNPKWVKWLHRIFFPCCFGRSCLAPNQIMFILQKVFTVQIPNTDNKYLDRFLEKKCYKSKLWTYLIVNYE</sequence>
<reference evidence="2" key="1">
    <citation type="submission" date="2022-11" db="UniProtKB">
        <authorList>
            <consortium name="WormBaseParasite"/>
        </authorList>
    </citation>
    <scope>IDENTIFICATION</scope>
</reference>
<name>A0AC34QJZ4_9BILA</name>
<proteinExistence type="predicted"/>
<dbReference type="Proteomes" id="UP000887576">
    <property type="component" value="Unplaced"/>
</dbReference>